<dbReference type="EMBL" id="QYBA01000082">
    <property type="protein sequence ID" value="TKY92054.1"/>
    <property type="molecule type" value="Genomic_DNA"/>
</dbReference>
<keyword evidence="1" id="KW-0547">Nucleotide-binding</keyword>
<name>A0AC61SBL8_9EURY</name>
<protein>
    <submittedName>
        <fullName evidence="1">Metal ABC transporter ATP-binding protein</fullName>
    </submittedName>
</protein>
<comment type="caution">
    <text evidence="1">The sequence shown here is derived from an EMBL/GenBank/DDBJ whole genome shotgun (WGS) entry which is preliminary data.</text>
</comment>
<evidence type="ECO:0000313" key="1">
    <source>
        <dbReference type="EMBL" id="TKY92054.1"/>
    </source>
</evidence>
<proteinExistence type="predicted"/>
<dbReference type="Proteomes" id="UP000315423">
    <property type="component" value="Unassembled WGS sequence"/>
</dbReference>
<gene>
    <name evidence="1" type="ORF">C5S46_02590</name>
</gene>
<evidence type="ECO:0000313" key="2">
    <source>
        <dbReference type="Proteomes" id="UP000315423"/>
    </source>
</evidence>
<accession>A0AC61SBL8</accession>
<sequence>MNKEVINLKDVWVRYEDITVLEGINLVVQQHDFLGLIGPNGGGKSTLIKVILGMIKPCQGTVSVLDAPPRKSRKYIGYVPQYSLFDLNFPITVWEVGLMGRLGHRGLFSRYNSEDKQAVYKALDTVEMLEYKDRQIGKLSGGQRQRVFIARALAADPKLLLLDEPASGIDTHMQTEFYELLEKLKKSMAIVMVSHDISAISMYMDKIACLNRKLYYHDSKELTSDDLEATYQCPVEFIAHGVPHRVLKSH</sequence>
<keyword evidence="1" id="KW-0067">ATP-binding</keyword>
<organism evidence="1 2">
    <name type="scientific">Candidatus Methanomarinus sp</name>
    <dbReference type="NCBI Taxonomy" id="3386244"/>
    <lineage>
        <taxon>Archaea</taxon>
        <taxon>Methanobacteriati</taxon>
        <taxon>Methanobacteriota</taxon>
        <taxon>Stenosarchaea group</taxon>
        <taxon>Methanomicrobia</taxon>
        <taxon>Methanosarcinales</taxon>
        <taxon>ANME-2 cluster</taxon>
        <taxon>Candidatus Methanocomedenaceae</taxon>
        <taxon>Candidatus Methanomarinus</taxon>
    </lineage>
</organism>
<reference evidence="1" key="1">
    <citation type="submission" date="2018-09" db="EMBL/GenBank/DDBJ databases">
        <title>A genomic encyclopedia of anaerobic methanotrophic archaea.</title>
        <authorList>
            <person name="Skennerton C.T."/>
            <person name="Chadwick G.L."/>
            <person name="Laso-Perez R."/>
            <person name="Leu A.O."/>
            <person name="Speth D.R."/>
            <person name="Yu H."/>
            <person name="Morgan-Lang C."/>
            <person name="Hatzenpichler R."/>
            <person name="Goudeau D."/>
            <person name="Malmstrom R."/>
            <person name="Woyke T."/>
            <person name="Hallam S."/>
            <person name="Tyson G.W."/>
            <person name="Wegener G."/>
            <person name="Boetius A."/>
            <person name="Orphan V.J."/>
        </authorList>
    </citation>
    <scope>NUCLEOTIDE SEQUENCE</scope>
    <source>
        <strain evidence="1">CONS3730D10UFb2</strain>
    </source>
</reference>